<feature type="compositionally biased region" description="Pro residues" evidence="1">
    <location>
        <begin position="44"/>
        <end position="55"/>
    </location>
</feature>
<sequence length="142" mass="15618">MSVNFSCPVNCPTRDLKSPGPTLEPSKKKKQGGQQSRPQAKTSPKPPNQPKPPVQLKPRQDVPTIIVKPVAESVASSAILKTMLEEKISPRNLGVKTLNCQEANGKGVIIRTETIEMAKKLETEINTHSEPRIFCSAREPRK</sequence>
<dbReference type="EMBL" id="BGPR01000736">
    <property type="protein sequence ID" value="GBM33557.1"/>
    <property type="molecule type" value="Genomic_DNA"/>
</dbReference>
<dbReference type="Proteomes" id="UP000499080">
    <property type="component" value="Unassembled WGS sequence"/>
</dbReference>
<gene>
    <name evidence="2" type="ORF">AVEN_197311_1</name>
</gene>
<evidence type="ECO:0000256" key="1">
    <source>
        <dbReference type="SAM" id="MobiDB-lite"/>
    </source>
</evidence>
<reference evidence="2 3" key="1">
    <citation type="journal article" date="2019" name="Sci. Rep.">
        <title>Orb-weaving spider Araneus ventricosus genome elucidates the spidroin gene catalogue.</title>
        <authorList>
            <person name="Kono N."/>
            <person name="Nakamura H."/>
            <person name="Ohtoshi R."/>
            <person name="Moran D.A.P."/>
            <person name="Shinohara A."/>
            <person name="Yoshida Y."/>
            <person name="Fujiwara M."/>
            <person name="Mori M."/>
            <person name="Tomita M."/>
            <person name="Arakawa K."/>
        </authorList>
    </citation>
    <scope>NUCLEOTIDE SEQUENCE [LARGE SCALE GENOMIC DNA]</scope>
</reference>
<keyword evidence="3" id="KW-1185">Reference proteome</keyword>
<organism evidence="2 3">
    <name type="scientific">Araneus ventricosus</name>
    <name type="common">Orbweaver spider</name>
    <name type="synonym">Epeira ventricosa</name>
    <dbReference type="NCBI Taxonomy" id="182803"/>
    <lineage>
        <taxon>Eukaryota</taxon>
        <taxon>Metazoa</taxon>
        <taxon>Ecdysozoa</taxon>
        <taxon>Arthropoda</taxon>
        <taxon>Chelicerata</taxon>
        <taxon>Arachnida</taxon>
        <taxon>Araneae</taxon>
        <taxon>Araneomorphae</taxon>
        <taxon>Entelegynae</taxon>
        <taxon>Araneoidea</taxon>
        <taxon>Araneidae</taxon>
        <taxon>Araneus</taxon>
    </lineage>
</organism>
<dbReference type="AlphaFoldDB" id="A0A4Y2EYG3"/>
<evidence type="ECO:0000313" key="3">
    <source>
        <dbReference type="Proteomes" id="UP000499080"/>
    </source>
</evidence>
<proteinExistence type="predicted"/>
<name>A0A4Y2EYG3_ARAVE</name>
<comment type="caution">
    <text evidence="2">The sequence shown here is derived from an EMBL/GenBank/DDBJ whole genome shotgun (WGS) entry which is preliminary data.</text>
</comment>
<evidence type="ECO:0000313" key="2">
    <source>
        <dbReference type="EMBL" id="GBM33557.1"/>
    </source>
</evidence>
<protein>
    <submittedName>
        <fullName evidence="2">Uncharacterized protein</fullName>
    </submittedName>
</protein>
<accession>A0A4Y2EYG3</accession>
<feature type="region of interest" description="Disordered" evidence="1">
    <location>
        <begin position="1"/>
        <end position="62"/>
    </location>
</feature>